<keyword evidence="9" id="KW-0735">Signal-anchor</keyword>
<keyword evidence="5" id="KW-0328">Glycosyltransferase</keyword>
<evidence type="ECO:0000256" key="11">
    <source>
        <dbReference type="ARBA" id="ARBA00023136"/>
    </source>
</evidence>
<keyword evidence="11" id="KW-0472">Membrane</keyword>
<dbReference type="Pfam" id="PF02434">
    <property type="entry name" value="Fringe"/>
    <property type="match status" value="1"/>
</dbReference>
<keyword evidence="12" id="KW-0732">Signal</keyword>
<dbReference type="AlphaFoldDB" id="A9USU7"/>
<dbReference type="InParanoid" id="A9USU7"/>
<evidence type="ECO:0000256" key="10">
    <source>
        <dbReference type="ARBA" id="ARBA00022989"/>
    </source>
</evidence>
<evidence type="ECO:0000256" key="2">
    <source>
        <dbReference type="ARBA" id="ARBA00004922"/>
    </source>
</evidence>
<evidence type="ECO:0000256" key="1">
    <source>
        <dbReference type="ARBA" id="ARBA00004606"/>
    </source>
</evidence>
<dbReference type="PANTHER" id="PTHR23033:SF14">
    <property type="entry name" value="GLYCOPROTEIN-N-ACETYLGALACTOSAMINE 3-BETA-GALACTOSYLTRANSFERASE 1-RELATED"/>
    <property type="match status" value="1"/>
</dbReference>
<name>A9USU7_MONBE</name>
<evidence type="ECO:0000313" key="14">
    <source>
        <dbReference type="EMBL" id="EDQ92166.1"/>
    </source>
</evidence>
<dbReference type="Gene3D" id="3.90.550.50">
    <property type="match status" value="1"/>
</dbReference>
<reference evidence="14 15" key="1">
    <citation type="journal article" date="2008" name="Nature">
        <title>The genome of the choanoflagellate Monosiga brevicollis and the origin of metazoans.</title>
        <authorList>
            <consortium name="JGI Sequencing"/>
            <person name="King N."/>
            <person name="Westbrook M.J."/>
            <person name="Young S.L."/>
            <person name="Kuo A."/>
            <person name="Abedin M."/>
            <person name="Chapman J."/>
            <person name="Fairclough S."/>
            <person name="Hellsten U."/>
            <person name="Isogai Y."/>
            <person name="Letunic I."/>
            <person name="Marr M."/>
            <person name="Pincus D."/>
            <person name="Putnam N."/>
            <person name="Rokas A."/>
            <person name="Wright K.J."/>
            <person name="Zuzow R."/>
            <person name="Dirks W."/>
            <person name="Good M."/>
            <person name="Goodstein D."/>
            <person name="Lemons D."/>
            <person name="Li W."/>
            <person name="Lyons J.B."/>
            <person name="Morris A."/>
            <person name="Nichols S."/>
            <person name="Richter D.J."/>
            <person name="Salamov A."/>
            <person name="Bork P."/>
            <person name="Lim W.A."/>
            <person name="Manning G."/>
            <person name="Miller W.T."/>
            <person name="McGinnis W."/>
            <person name="Shapiro H."/>
            <person name="Tjian R."/>
            <person name="Grigoriev I.V."/>
            <person name="Rokhsar D."/>
        </authorList>
    </citation>
    <scope>NUCLEOTIDE SEQUENCE [LARGE SCALE GENOMIC DNA]</scope>
    <source>
        <strain evidence="15">MX1 / ATCC 50154</strain>
    </source>
</reference>
<keyword evidence="8" id="KW-0547">Nucleotide-binding</keyword>
<dbReference type="GO" id="GO:0000166">
    <property type="term" value="F:nucleotide binding"/>
    <property type="evidence" value="ECO:0007669"/>
    <property type="project" value="UniProtKB-KW"/>
</dbReference>
<dbReference type="GeneID" id="5888610"/>
<dbReference type="Proteomes" id="UP000001357">
    <property type="component" value="Unassembled WGS sequence"/>
</dbReference>
<proteinExistence type="inferred from homology"/>
<keyword evidence="10" id="KW-1133">Transmembrane helix</keyword>
<dbReference type="PANTHER" id="PTHR23033">
    <property type="entry name" value="BETA1,3-GALACTOSYLTRANSFERASE"/>
    <property type="match status" value="1"/>
</dbReference>
<dbReference type="KEGG" id="mbr:MONBRDRAFT_23044"/>
<dbReference type="InterPro" id="IPR003378">
    <property type="entry name" value="Fringe-like_glycosylTrfase"/>
</dbReference>
<evidence type="ECO:0000256" key="6">
    <source>
        <dbReference type="ARBA" id="ARBA00022679"/>
    </source>
</evidence>
<keyword evidence="6" id="KW-0808">Transferase</keyword>
<evidence type="ECO:0000256" key="4">
    <source>
        <dbReference type="ARBA" id="ARBA00012557"/>
    </source>
</evidence>
<feature type="domain" description="Fringe-like glycosyltransferase" evidence="13">
    <location>
        <begin position="102"/>
        <end position="169"/>
    </location>
</feature>
<sequence length="425" mass="47877">MRSGHLIPLLVLLLLNGVRGTRLPRLLFIIPSGTRPGDAEQRQAVLDTWAKNRSDVFFVTSTKVEGGAVLDLPPEAEEGGYMQLPRKVLHYLLPRVHALHTEHPFDYLVKVDPDTYVNVPRLEEMLADFDLEIPQYLGSVRAYPDNSRGGTLYAEKIVTFCHGGSDMFLNTQSEEEAFDFLARWEKESPDHFIFGVTYHKVPTPKSMHALHVKVAKFSVRRDIATKAWRHVATARHQASERPVRYNCSTPSIEAMCYQASQQHPSRPAELAVQVKTQTDDLVWPLPRSEGHCRGLPDLDELSAFDRLVLLFVDQRPESRDVAHPATMAIEQLAAVHRGRVAILLMTPFDPTIACQAEPPASVQVYAFEYSQNVLDAKEHVRVPWEFVVVRTILEQWVVGHDAADVLVVRSQALNFKVGDTSATPR</sequence>
<evidence type="ECO:0000256" key="7">
    <source>
        <dbReference type="ARBA" id="ARBA00022692"/>
    </source>
</evidence>
<evidence type="ECO:0000259" key="13">
    <source>
        <dbReference type="Pfam" id="PF02434"/>
    </source>
</evidence>
<evidence type="ECO:0000256" key="8">
    <source>
        <dbReference type="ARBA" id="ARBA00022741"/>
    </source>
</evidence>
<feature type="chain" id="PRO_5002742358" description="N-acetylgalactosaminide beta-1,3-galactosyltransferase" evidence="12">
    <location>
        <begin position="21"/>
        <end position="425"/>
    </location>
</feature>
<accession>A9USU7</accession>
<evidence type="ECO:0000256" key="12">
    <source>
        <dbReference type="SAM" id="SignalP"/>
    </source>
</evidence>
<gene>
    <name evidence="14" type="ORF">MONBRDRAFT_23044</name>
</gene>
<dbReference type="EC" id="2.4.1.122" evidence="4"/>
<comment type="subcellular location">
    <subcellularLocation>
        <location evidence="1">Membrane</location>
        <topology evidence="1">Single-pass type II membrane protein</topology>
    </subcellularLocation>
</comment>
<feature type="signal peptide" evidence="12">
    <location>
        <begin position="1"/>
        <end position="20"/>
    </location>
</feature>
<dbReference type="GO" id="GO:0016263">
    <property type="term" value="F:glycoprotein-N-acetylgalactosamine 3-beta-galactosyltransferase activity"/>
    <property type="evidence" value="ECO:0000318"/>
    <property type="project" value="GO_Central"/>
</dbReference>
<dbReference type="RefSeq" id="XP_001743452.1">
    <property type="nucleotide sequence ID" value="XM_001743400.1"/>
</dbReference>
<comment type="pathway">
    <text evidence="2">Protein modification; protein glycosylation.</text>
</comment>
<dbReference type="GO" id="GO:0016020">
    <property type="term" value="C:membrane"/>
    <property type="evidence" value="ECO:0007669"/>
    <property type="project" value="UniProtKB-SubCell"/>
</dbReference>
<keyword evidence="15" id="KW-1185">Reference proteome</keyword>
<comment type="similarity">
    <text evidence="3">Belongs to the glycosyltransferase 31 family. Beta3-Gal-T subfamily.</text>
</comment>
<protein>
    <recommendedName>
        <fullName evidence="4">N-acetylgalactosaminide beta-1,3-galactosyltransferase</fullName>
        <ecNumber evidence="4">2.4.1.122</ecNumber>
    </recommendedName>
</protein>
<dbReference type="EMBL" id="CH991544">
    <property type="protein sequence ID" value="EDQ92166.1"/>
    <property type="molecule type" value="Genomic_DNA"/>
</dbReference>
<evidence type="ECO:0000256" key="3">
    <source>
        <dbReference type="ARBA" id="ARBA00006462"/>
    </source>
</evidence>
<evidence type="ECO:0000313" key="15">
    <source>
        <dbReference type="Proteomes" id="UP000001357"/>
    </source>
</evidence>
<evidence type="ECO:0000256" key="9">
    <source>
        <dbReference type="ARBA" id="ARBA00022968"/>
    </source>
</evidence>
<dbReference type="InterPro" id="IPR026050">
    <property type="entry name" value="C1GALT1/C1GALT1_chp1"/>
</dbReference>
<organism evidence="14 15">
    <name type="scientific">Monosiga brevicollis</name>
    <name type="common">Choanoflagellate</name>
    <dbReference type="NCBI Taxonomy" id="81824"/>
    <lineage>
        <taxon>Eukaryota</taxon>
        <taxon>Choanoflagellata</taxon>
        <taxon>Craspedida</taxon>
        <taxon>Salpingoecidae</taxon>
        <taxon>Monosiga</taxon>
    </lineage>
</organism>
<evidence type="ECO:0000256" key="5">
    <source>
        <dbReference type="ARBA" id="ARBA00022676"/>
    </source>
</evidence>
<keyword evidence="7" id="KW-0812">Transmembrane</keyword>